<keyword evidence="2" id="KW-1185">Reference proteome</keyword>
<accession>A0ABX3FFL7</accession>
<name>A0ABX3FFL7_9VIBR</name>
<evidence type="ECO:0000313" key="1">
    <source>
        <dbReference type="EMBL" id="OLQ91664.1"/>
    </source>
</evidence>
<dbReference type="EMBL" id="MJMH01000172">
    <property type="protein sequence ID" value="OLQ91664.1"/>
    <property type="molecule type" value="Genomic_DNA"/>
</dbReference>
<dbReference type="RefSeq" id="WP_075715023.1">
    <property type="nucleotide sequence ID" value="NZ_AP019656.1"/>
</dbReference>
<organism evidence="1 2">
    <name type="scientific">Vibrio panuliri</name>
    <dbReference type="NCBI Taxonomy" id="1381081"/>
    <lineage>
        <taxon>Bacteria</taxon>
        <taxon>Pseudomonadati</taxon>
        <taxon>Pseudomonadota</taxon>
        <taxon>Gammaproteobacteria</taxon>
        <taxon>Vibrionales</taxon>
        <taxon>Vibrionaceae</taxon>
        <taxon>Vibrio</taxon>
    </lineage>
</organism>
<comment type="caution">
    <text evidence="1">The sequence shown here is derived from an EMBL/GenBank/DDBJ whole genome shotgun (WGS) entry which is preliminary data.</text>
</comment>
<proteinExistence type="predicted"/>
<sequence length="82" mass="9321">MNDLLNLLDIETLVKYEIIQSGSFTFCSVSNPLQFSWNTVVSKEEAYRLMGNGVPVLQSDYGWFASHENTNQEADNDNIQET</sequence>
<protein>
    <submittedName>
        <fullName evidence="1">Uncharacterized protein</fullName>
    </submittedName>
</protein>
<reference evidence="1 2" key="1">
    <citation type="submission" date="2016-09" db="EMBL/GenBank/DDBJ databases">
        <title>Genomic Taxonomy of the Vibrionaceae.</title>
        <authorList>
            <person name="Gonzalez-Castillo A."/>
            <person name="Gomez-Gil B."/>
            <person name="Enciso-Ibarra K."/>
        </authorList>
    </citation>
    <scope>NUCLEOTIDE SEQUENCE [LARGE SCALE GENOMIC DNA]</scope>
    <source>
        <strain evidence="1 2">CAIM 1902</strain>
    </source>
</reference>
<evidence type="ECO:0000313" key="2">
    <source>
        <dbReference type="Proteomes" id="UP000186039"/>
    </source>
</evidence>
<dbReference type="Proteomes" id="UP000186039">
    <property type="component" value="Unassembled WGS sequence"/>
</dbReference>
<gene>
    <name evidence="1" type="ORF">BIY20_09685</name>
</gene>